<feature type="domain" description="Rubredoxin-like" evidence="7">
    <location>
        <begin position="16"/>
        <end position="67"/>
    </location>
</feature>
<comment type="similarity">
    <text evidence="6">Belongs to the rubredoxin family.</text>
</comment>
<dbReference type="Proteomes" id="UP000292781">
    <property type="component" value="Unassembled WGS sequence"/>
</dbReference>
<dbReference type="InterPro" id="IPR018527">
    <property type="entry name" value="Rubredoxin_Fe_BS"/>
</dbReference>
<keyword evidence="2" id="KW-0813">Transport</keyword>
<dbReference type="RefSeq" id="WP_131306832.1">
    <property type="nucleotide sequence ID" value="NZ_SJFN01000005.1"/>
</dbReference>
<dbReference type="Gene3D" id="2.20.28.10">
    <property type="match status" value="1"/>
</dbReference>
<proteinExistence type="inferred from homology"/>
<dbReference type="PANTHER" id="PTHR47627:SF1">
    <property type="entry name" value="RUBREDOXIN-1-RELATED"/>
    <property type="match status" value="1"/>
</dbReference>
<keyword evidence="4 6" id="KW-0249">Electron transport</keyword>
<protein>
    <recommendedName>
        <fullName evidence="6">Rubredoxin</fullName>
    </recommendedName>
</protein>
<evidence type="ECO:0000256" key="1">
    <source>
        <dbReference type="ARBA" id="ARBA00001965"/>
    </source>
</evidence>
<evidence type="ECO:0000256" key="3">
    <source>
        <dbReference type="ARBA" id="ARBA00022723"/>
    </source>
</evidence>
<evidence type="ECO:0000256" key="2">
    <source>
        <dbReference type="ARBA" id="ARBA00022448"/>
    </source>
</evidence>
<reference evidence="8 9" key="1">
    <citation type="submission" date="2019-02" db="EMBL/GenBank/DDBJ databases">
        <title>Siculibacillus lacustris gen. nov., sp. nov., a new rosette-forming bacterium isolated from a freshwater crater lake (Lake St. Ana, Romania).</title>
        <authorList>
            <person name="Felfoldi T."/>
            <person name="Marton Z."/>
            <person name="Szabo A."/>
            <person name="Mentes A."/>
            <person name="Boka K."/>
            <person name="Marialigeti K."/>
            <person name="Mathe I."/>
            <person name="Koncz M."/>
            <person name="Schumann P."/>
            <person name="Toth E."/>
        </authorList>
    </citation>
    <scope>NUCLEOTIDE SEQUENCE [LARGE SCALE GENOMIC DNA]</scope>
    <source>
        <strain evidence="8 9">SA-279</strain>
    </source>
</reference>
<dbReference type="PROSITE" id="PS50903">
    <property type="entry name" value="RUBREDOXIN_LIKE"/>
    <property type="match status" value="1"/>
</dbReference>
<dbReference type="GO" id="GO:0009055">
    <property type="term" value="F:electron transfer activity"/>
    <property type="evidence" value="ECO:0007669"/>
    <property type="project" value="TreeGrafter"/>
</dbReference>
<evidence type="ECO:0000313" key="9">
    <source>
        <dbReference type="Proteomes" id="UP000292781"/>
    </source>
</evidence>
<dbReference type="GO" id="GO:0043448">
    <property type="term" value="P:alkane catabolic process"/>
    <property type="evidence" value="ECO:0007669"/>
    <property type="project" value="TreeGrafter"/>
</dbReference>
<evidence type="ECO:0000256" key="4">
    <source>
        <dbReference type="ARBA" id="ARBA00022982"/>
    </source>
</evidence>
<dbReference type="PROSITE" id="PS00202">
    <property type="entry name" value="RUBREDOXIN"/>
    <property type="match status" value="1"/>
</dbReference>
<dbReference type="PANTHER" id="PTHR47627">
    <property type="entry name" value="RUBREDOXIN"/>
    <property type="match status" value="1"/>
</dbReference>
<keyword evidence="3 6" id="KW-0479">Metal-binding</keyword>
<keyword evidence="5 6" id="KW-0408">Iron</keyword>
<dbReference type="InterPro" id="IPR024934">
    <property type="entry name" value="Rubredoxin-like_dom"/>
</dbReference>
<dbReference type="OrthoDB" id="9808980at2"/>
<sequence length="76" mass="8328">MTAFDGDETARQWPRDSRMECGICWTVYDPAVGDDVWQIPAGTAFADLPEDWRCPTCDAPRSKFMLLGTGDGGGRG</sequence>
<dbReference type="InterPro" id="IPR050526">
    <property type="entry name" value="Rubredoxin_ET"/>
</dbReference>
<comment type="cofactor">
    <cofactor evidence="1 6">
        <name>Fe(3+)</name>
        <dbReference type="ChEBI" id="CHEBI:29034"/>
    </cofactor>
</comment>
<dbReference type="SUPFAM" id="SSF57802">
    <property type="entry name" value="Rubredoxin-like"/>
    <property type="match status" value="1"/>
</dbReference>
<dbReference type="PRINTS" id="PR00163">
    <property type="entry name" value="RUBREDOXIN"/>
</dbReference>
<name>A0A4Q9VXH1_9HYPH</name>
<dbReference type="CDD" id="cd00730">
    <property type="entry name" value="rubredoxin"/>
    <property type="match status" value="1"/>
</dbReference>
<evidence type="ECO:0000256" key="6">
    <source>
        <dbReference type="RuleBase" id="RU003820"/>
    </source>
</evidence>
<evidence type="ECO:0000313" key="8">
    <source>
        <dbReference type="EMBL" id="TBW40027.1"/>
    </source>
</evidence>
<evidence type="ECO:0000259" key="7">
    <source>
        <dbReference type="PROSITE" id="PS50903"/>
    </source>
</evidence>
<comment type="caution">
    <text evidence="8">The sequence shown here is derived from an EMBL/GenBank/DDBJ whole genome shotgun (WGS) entry which is preliminary data.</text>
</comment>
<dbReference type="EMBL" id="SJFN01000005">
    <property type="protein sequence ID" value="TBW40027.1"/>
    <property type="molecule type" value="Genomic_DNA"/>
</dbReference>
<keyword evidence="9" id="KW-1185">Reference proteome</keyword>
<gene>
    <name evidence="8" type="ORF">EYW49_04990</name>
</gene>
<organism evidence="8 9">
    <name type="scientific">Siculibacillus lacustris</name>
    <dbReference type="NCBI Taxonomy" id="1549641"/>
    <lineage>
        <taxon>Bacteria</taxon>
        <taxon>Pseudomonadati</taxon>
        <taxon>Pseudomonadota</taxon>
        <taxon>Alphaproteobacteria</taxon>
        <taxon>Hyphomicrobiales</taxon>
        <taxon>Ancalomicrobiaceae</taxon>
        <taxon>Siculibacillus</taxon>
    </lineage>
</organism>
<evidence type="ECO:0000256" key="5">
    <source>
        <dbReference type="ARBA" id="ARBA00023004"/>
    </source>
</evidence>
<dbReference type="Pfam" id="PF00301">
    <property type="entry name" value="Rubredoxin"/>
    <property type="match status" value="1"/>
</dbReference>
<dbReference type="InterPro" id="IPR024935">
    <property type="entry name" value="Rubredoxin_dom"/>
</dbReference>
<accession>A0A4Q9VXH1</accession>
<dbReference type="AlphaFoldDB" id="A0A4Q9VXH1"/>
<dbReference type="GO" id="GO:0005506">
    <property type="term" value="F:iron ion binding"/>
    <property type="evidence" value="ECO:0007669"/>
    <property type="project" value="UniProtKB-UniRule"/>
</dbReference>